<dbReference type="PANTHER" id="PTHR43300">
    <property type="entry name" value="ACETYLTRANSFERASE"/>
    <property type="match status" value="1"/>
</dbReference>
<evidence type="ECO:0000259" key="3">
    <source>
        <dbReference type="Pfam" id="PF17836"/>
    </source>
</evidence>
<evidence type="ECO:0000313" key="5">
    <source>
        <dbReference type="EMBL" id="KTR54349.1"/>
    </source>
</evidence>
<dbReference type="InterPro" id="IPR050179">
    <property type="entry name" value="Trans_hexapeptide_repeat"/>
</dbReference>
<feature type="site" description="Increases basicity of active site His" evidence="1">
    <location>
        <position position="142"/>
    </location>
</feature>
<dbReference type="PANTHER" id="PTHR43300:SF7">
    <property type="entry name" value="UDP-N-ACETYLBACILLOSAMINE N-ACETYLTRANSFERASE"/>
    <property type="match status" value="1"/>
</dbReference>
<feature type="domain" description="PglD N-terminal" evidence="3">
    <location>
        <begin position="7"/>
        <end position="82"/>
    </location>
</feature>
<organism evidence="5 6">
    <name type="scientific">Curtobacterium oceanosedimentum</name>
    <dbReference type="NCBI Taxonomy" id="465820"/>
    <lineage>
        <taxon>Bacteria</taxon>
        <taxon>Bacillati</taxon>
        <taxon>Actinomycetota</taxon>
        <taxon>Actinomycetes</taxon>
        <taxon>Micrococcales</taxon>
        <taxon>Microbacteriaceae</taxon>
        <taxon>Curtobacterium</taxon>
    </lineage>
</organism>
<name>A0A147DVC9_9MICO</name>
<evidence type="ECO:0000313" key="6">
    <source>
        <dbReference type="Proteomes" id="UP000072763"/>
    </source>
</evidence>
<dbReference type="CDD" id="cd03360">
    <property type="entry name" value="LbH_AT_putative"/>
    <property type="match status" value="1"/>
</dbReference>
<sequence>MTGGGPITIIGGGGFGREAADVARAAGREVLGFVDDAPSPGALPVLARMDLAHLGDLTTWLTTASGASYVIAINDPAVRAAIDQRASAAGAVATTLVHPSASLGTLVELGPGTVVCASVVIGSNVRAGRHVHCNPGAVVGHDVSLGDHVSLNPRATVSGAVSIGARTLVGAGAVVLQERIIGPDAVVAASACVTRDVTGRTTVVGVPARTQ</sequence>
<dbReference type="EMBL" id="LDRB01000031">
    <property type="protein sequence ID" value="KTR40474.1"/>
    <property type="molecule type" value="Genomic_DNA"/>
</dbReference>
<accession>A0A147DVC9</accession>
<feature type="active site" description="Proton acceptor" evidence="1">
    <location>
        <position position="141"/>
    </location>
</feature>
<evidence type="ECO:0000313" key="4">
    <source>
        <dbReference type="EMBL" id="KTR40474.1"/>
    </source>
</evidence>
<evidence type="ECO:0000313" key="7">
    <source>
        <dbReference type="Proteomes" id="UP000078335"/>
    </source>
</evidence>
<dbReference type="AlphaFoldDB" id="A0A147DVC9"/>
<dbReference type="Proteomes" id="UP000078335">
    <property type="component" value="Unassembled WGS sequence"/>
</dbReference>
<evidence type="ECO:0000256" key="2">
    <source>
        <dbReference type="PIRSR" id="PIRSR620019-2"/>
    </source>
</evidence>
<dbReference type="SUPFAM" id="SSF51161">
    <property type="entry name" value="Trimeric LpxA-like enzymes"/>
    <property type="match status" value="1"/>
</dbReference>
<dbReference type="NCBIfam" id="TIGR03570">
    <property type="entry name" value="NeuD_NnaD"/>
    <property type="match status" value="1"/>
</dbReference>
<protein>
    <recommendedName>
        <fullName evidence="3">PglD N-terminal domain-containing protein</fullName>
    </recommendedName>
</protein>
<feature type="binding site" evidence="2">
    <location>
        <begin position="35"/>
        <end position="36"/>
    </location>
    <ligand>
        <name>substrate</name>
    </ligand>
</feature>
<dbReference type="Gene3D" id="3.40.50.20">
    <property type="match status" value="1"/>
</dbReference>
<proteinExistence type="predicted"/>
<comment type="caution">
    <text evidence="5">The sequence shown here is derived from an EMBL/GenBank/DDBJ whole genome shotgun (WGS) entry which is preliminary data.</text>
</comment>
<keyword evidence="7" id="KW-1185">Reference proteome</keyword>
<dbReference type="Gene3D" id="2.160.10.10">
    <property type="entry name" value="Hexapeptide repeat proteins"/>
    <property type="match status" value="1"/>
</dbReference>
<dbReference type="Proteomes" id="UP000072763">
    <property type="component" value="Unassembled WGS sequence"/>
</dbReference>
<dbReference type="EMBL" id="LDRC01000002">
    <property type="protein sequence ID" value="KTR54349.1"/>
    <property type="molecule type" value="Genomic_DNA"/>
</dbReference>
<dbReference type="PATRIC" id="fig|465820.3.peg.1540"/>
<reference evidence="6 7" key="1">
    <citation type="journal article" date="2016" name="Front. Microbiol.">
        <title>Genomic Resource of Rice Seed Associated Bacteria.</title>
        <authorList>
            <person name="Midha S."/>
            <person name="Bansal K."/>
            <person name="Sharma S."/>
            <person name="Kumar N."/>
            <person name="Patil P.P."/>
            <person name="Chaudhry V."/>
            <person name="Patil P.B."/>
        </authorList>
    </citation>
    <scope>NUCLEOTIDE SEQUENCE [LARGE SCALE GENOMIC DNA]</scope>
    <source>
        <strain evidence="4 7">NS263</strain>
        <strain evidence="5 6">NS359</strain>
    </source>
</reference>
<dbReference type="RefSeq" id="WP_058728676.1">
    <property type="nucleotide sequence ID" value="NZ_LDRB01000031.1"/>
</dbReference>
<dbReference type="InterPro" id="IPR041561">
    <property type="entry name" value="PglD_N"/>
</dbReference>
<gene>
    <name evidence="4" type="ORF">NS263_07670</name>
    <name evidence="5" type="ORF">NS359_00285</name>
</gene>
<evidence type="ECO:0000256" key="1">
    <source>
        <dbReference type="PIRSR" id="PIRSR620019-1"/>
    </source>
</evidence>
<dbReference type="InterPro" id="IPR011004">
    <property type="entry name" value="Trimer_LpxA-like_sf"/>
</dbReference>
<dbReference type="OrthoDB" id="708224at2"/>
<dbReference type="Pfam" id="PF17836">
    <property type="entry name" value="PglD_N"/>
    <property type="match status" value="1"/>
</dbReference>
<dbReference type="STRING" id="465820.NS263_07670"/>
<dbReference type="InterPro" id="IPR020019">
    <property type="entry name" value="AcTrfase_PglD-like"/>
</dbReference>